<comment type="caution">
    <text evidence="15">The sequence shown here is derived from an EMBL/GenBank/DDBJ whole genome shotgun (WGS) entry which is preliminary data.</text>
</comment>
<gene>
    <name evidence="15" type="primary">Cni-M03A1.8</name>
    <name evidence="15" type="synonym">Cnig_chr_II.g4507</name>
    <name evidence="15" type="ORF">B9Z55_004507</name>
</gene>
<keyword evidence="4" id="KW-0349">Heme</keyword>
<dbReference type="InterPro" id="IPR006593">
    <property type="entry name" value="Cyt_b561/ferric_Rdtase_TM"/>
</dbReference>
<evidence type="ECO:0000256" key="8">
    <source>
        <dbReference type="ARBA" id="ARBA00022989"/>
    </source>
</evidence>
<comment type="subcellular location">
    <subcellularLocation>
        <location evidence="2">Membrane</location>
        <topology evidence="2">Multi-pass membrane protein</topology>
    </subcellularLocation>
</comment>
<feature type="signal peptide" evidence="13">
    <location>
        <begin position="1"/>
        <end position="21"/>
    </location>
</feature>
<evidence type="ECO:0000313" key="16">
    <source>
        <dbReference type="Proteomes" id="UP000230233"/>
    </source>
</evidence>
<dbReference type="Pfam" id="PF03188">
    <property type="entry name" value="Cytochrom_B561"/>
    <property type="match status" value="1"/>
</dbReference>
<dbReference type="PROSITE" id="PS50939">
    <property type="entry name" value="CYTOCHROME_B561"/>
    <property type="match status" value="1"/>
</dbReference>
<dbReference type="InterPro" id="IPR045150">
    <property type="entry name" value="CYB561D1/2"/>
</dbReference>
<evidence type="ECO:0000256" key="5">
    <source>
        <dbReference type="ARBA" id="ARBA00022692"/>
    </source>
</evidence>
<keyword evidence="10 12" id="KW-0472">Membrane</keyword>
<evidence type="ECO:0000256" key="7">
    <source>
        <dbReference type="ARBA" id="ARBA00022982"/>
    </source>
</evidence>
<dbReference type="PANTHER" id="PTHR15422:SF24">
    <property type="entry name" value="DOMON RELATED DOMAIN-CONTAINING PROTEIN"/>
    <property type="match status" value="1"/>
</dbReference>
<dbReference type="GO" id="GO:0020037">
    <property type="term" value="F:heme binding"/>
    <property type="evidence" value="ECO:0007669"/>
    <property type="project" value="TreeGrafter"/>
</dbReference>
<dbReference type="AlphaFoldDB" id="A0A2G5UXL1"/>
<dbReference type="GO" id="GO:0046872">
    <property type="term" value="F:metal ion binding"/>
    <property type="evidence" value="ECO:0007669"/>
    <property type="project" value="UniProtKB-KW"/>
</dbReference>
<keyword evidence="16" id="KW-1185">Reference proteome</keyword>
<protein>
    <recommendedName>
        <fullName evidence="11">ascorbate ferrireductase (transmembrane)</fullName>
        <ecNumber evidence="11">7.2.1.3</ecNumber>
    </recommendedName>
</protein>
<evidence type="ECO:0000256" key="11">
    <source>
        <dbReference type="ARBA" id="ARBA00024225"/>
    </source>
</evidence>
<dbReference type="Proteomes" id="UP000230233">
    <property type="component" value="Chromosome II"/>
</dbReference>
<evidence type="ECO:0000256" key="13">
    <source>
        <dbReference type="SAM" id="SignalP"/>
    </source>
</evidence>
<feature type="chain" id="PRO_5013915765" description="ascorbate ferrireductase (transmembrane)" evidence="13">
    <location>
        <begin position="22"/>
        <end position="420"/>
    </location>
</feature>
<feature type="transmembrane region" description="Helical" evidence="12">
    <location>
        <begin position="395"/>
        <end position="415"/>
    </location>
</feature>
<keyword evidence="7" id="KW-0249">Electron transport</keyword>
<evidence type="ECO:0000256" key="10">
    <source>
        <dbReference type="ARBA" id="ARBA00023136"/>
    </source>
</evidence>
<evidence type="ECO:0000256" key="9">
    <source>
        <dbReference type="ARBA" id="ARBA00023004"/>
    </source>
</evidence>
<dbReference type="EMBL" id="PDUG01000002">
    <property type="protein sequence ID" value="PIC43976.1"/>
    <property type="molecule type" value="Genomic_DNA"/>
</dbReference>
<evidence type="ECO:0000256" key="12">
    <source>
        <dbReference type="SAM" id="Phobius"/>
    </source>
</evidence>
<name>A0A2G5UXL1_9PELO</name>
<evidence type="ECO:0000256" key="4">
    <source>
        <dbReference type="ARBA" id="ARBA00022617"/>
    </source>
</evidence>
<dbReference type="GO" id="GO:0140571">
    <property type="term" value="F:transmembrane ascorbate ferrireductase activity"/>
    <property type="evidence" value="ECO:0007669"/>
    <property type="project" value="UniProtKB-EC"/>
</dbReference>
<dbReference type="PANTHER" id="PTHR15422">
    <property type="entry name" value="OS05G0565100 PROTEIN"/>
    <property type="match status" value="1"/>
</dbReference>
<keyword evidence="13" id="KW-0732">Signal</keyword>
<organism evidence="15 16">
    <name type="scientific">Caenorhabditis nigoni</name>
    <dbReference type="NCBI Taxonomy" id="1611254"/>
    <lineage>
        <taxon>Eukaryota</taxon>
        <taxon>Metazoa</taxon>
        <taxon>Ecdysozoa</taxon>
        <taxon>Nematoda</taxon>
        <taxon>Chromadorea</taxon>
        <taxon>Rhabditida</taxon>
        <taxon>Rhabditina</taxon>
        <taxon>Rhabditomorpha</taxon>
        <taxon>Rhabditoidea</taxon>
        <taxon>Rhabditidae</taxon>
        <taxon>Peloderinae</taxon>
        <taxon>Caenorhabditis</taxon>
    </lineage>
</organism>
<keyword evidence="8 12" id="KW-1133">Transmembrane helix</keyword>
<dbReference type="Gene3D" id="1.20.120.1770">
    <property type="match status" value="1"/>
</dbReference>
<dbReference type="GO" id="GO:0140575">
    <property type="term" value="F:transmembrane monodehydroascorbate reductase activity"/>
    <property type="evidence" value="ECO:0007669"/>
    <property type="project" value="InterPro"/>
</dbReference>
<feature type="transmembrane region" description="Helical" evidence="12">
    <location>
        <begin position="154"/>
        <end position="175"/>
    </location>
</feature>
<comment type="cofactor">
    <cofactor evidence="1">
        <name>heme b</name>
        <dbReference type="ChEBI" id="CHEBI:60344"/>
    </cofactor>
</comment>
<keyword evidence="9" id="KW-0408">Iron</keyword>
<dbReference type="SMART" id="SM00665">
    <property type="entry name" value="B561"/>
    <property type="match status" value="1"/>
</dbReference>
<accession>A0A2G5UXL1</accession>
<sequence>MFHPEIVLIFLIFSIDSLVLTKESCPKDTFCFAGQQINITATCIDNKVISLKWNTTEDKSTVRIWNNGHLHNYVCSVNGTSPDPSYKKFIDYSKKLRNCEIQVTMAQMFMFQKDEISFLDYNKEKSPYFKFSEICKNSTSWEKFWKKLLVKVHAILMLIGWLFFIPSGFLFARFGKKSFENLKILNLPIWFQFHRTFTFLGVSCISISIFCIFFAKNFTWRGTGSDAWYWSQWHTDLGTISTILAVSQPLNSLLRCPPSNSSRQTFNWSHRIIGLLSYTFAVSAVYIAALKYRKTWSEPTLEVILASFPTFLGFSTWILFSVLESKGEYKAVEMFDEKVAKLSLEKNPKKYVTRTSMLLWFDNLTDKDKCNKTDLPPSSSSSNQSNSQNLYKTSWLFTCIGILLGAATSLSILVASKNND</sequence>
<feature type="transmembrane region" description="Helical" evidence="12">
    <location>
        <begin position="268"/>
        <end position="289"/>
    </location>
</feature>
<dbReference type="GO" id="GO:0016020">
    <property type="term" value="C:membrane"/>
    <property type="evidence" value="ECO:0007669"/>
    <property type="project" value="UniProtKB-SubCell"/>
</dbReference>
<feature type="transmembrane region" description="Helical" evidence="12">
    <location>
        <begin position="196"/>
        <end position="215"/>
    </location>
</feature>
<dbReference type="STRING" id="1611254.A0A2G5UXL1"/>
<evidence type="ECO:0000256" key="6">
    <source>
        <dbReference type="ARBA" id="ARBA00022723"/>
    </source>
</evidence>
<reference evidence="16" key="1">
    <citation type="submission" date="2017-10" db="EMBL/GenBank/DDBJ databases">
        <title>Rapid genome shrinkage in a self-fertile nematode reveals novel sperm competition proteins.</title>
        <authorList>
            <person name="Yin D."/>
            <person name="Schwarz E.M."/>
            <person name="Thomas C.G."/>
            <person name="Felde R.L."/>
            <person name="Korf I.F."/>
            <person name="Cutter A.D."/>
            <person name="Schartner C.M."/>
            <person name="Ralston E.J."/>
            <person name="Meyer B.J."/>
            <person name="Haag E.S."/>
        </authorList>
    </citation>
    <scope>NUCLEOTIDE SEQUENCE [LARGE SCALE GENOMIC DNA]</scope>
    <source>
        <strain evidence="16">JU1422</strain>
    </source>
</reference>
<dbReference type="EC" id="7.2.1.3" evidence="11"/>
<feature type="transmembrane region" description="Helical" evidence="12">
    <location>
        <begin position="301"/>
        <end position="320"/>
    </location>
</feature>
<evidence type="ECO:0000259" key="14">
    <source>
        <dbReference type="PROSITE" id="PS50939"/>
    </source>
</evidence>
<keyword evidence="6" id="KW-0479">Metal-binding</keyword>
<keyword evidence="5 12" id="KW-0812">Transmembrane</keyword>
<dbReference type="CDD" id="cd08760">
    <property type="entry name" value="Cyt_b561_FRRS1_like"/>
    <property type="match status" value="1"/>
</dbReference>
<evidence type="ECO:0000256" key="1">
    <source>
        <dbReference type="ARBA" id="ARBA00001970"/>
    </source>
</evidence>
<evidence type="ECO:0000256" key="2">
    <source>
        <dbReference type="ARBA" id="ARBA00004141"/>
    </source>
</evidence>
<proteinExistence type="predicted"/>
<evidence type="ECO:0000313" key="15">
    <source>
        <dbReference type="EMBL" id="PIC43976.1"/>
    </source>
</evidence>
<dbReference type="OrthoDB" id="2419613at2759"/>
<keyword evidence="3" id="KW-0813">Transport</keyword>
<evidence type="ECO:0000256" key="3">
    <source>
        <dbReference type="ARBA" id="ARBA00022448"/>
    </source>
</evidence>
<feature type="domain" description="Cytochrome b561" evidence="14">
    <location>
        <begin position="115"/>
        <end position="323"/>
    </location>
</feature>